<dbReference type="CDD" id="cd24049">
    <property type="entry name" value="ASKHA_NBD_PilM"/>
    <property type="match status" value="1"/>
</dbReference>
<evidence type="ECO:0000313" key="1">
    <source>
        <dbReference type="EMBL" id="OGG40400.1"/>
    </source>
</evidence>
<dbReference type="SUPFAM" id="SSF53067">
    <property type="entry name" value="Actin-like ATPase domain"/>
    <property type="match status" value="2"/>
</dbReference>
<gene>
    <name evidence="1" type="ORF">A3A21_03215</name>
</gene>
<sequence>MTSNLLLYFFPPPTYLSQPAYGIDLSDRSLKYVVLTEHRTSISLDDYGEQIIPEGVIQGGVVKDEIALQEVLDQLHREVGIKRAVISLPEEKAFIVPLKTPPVPMRQLRDTLELQLEDQIPLPVGEVEFDYVHQDERVDDYLSLSAIHKGIAASYLKAFQKSEIMPLVFEIEAHALARALIKNGDPGTFMIVDFGRTRTSFVIVSDGIVWFSSTVAIGGDAIAEAIEKKSGLSREAAVHLKETRGLSRSADNKELFSNLTPVVSVLKDEVNKHYLYWNSHSEDHSMPRPKIERILMCGGDANIPGLLEYLSSGLDTPIAFANPWINILPSFDKEIPPMTFNNSLRYATALGLALRKILPQQ</sequence>
<dbReference type="InterPro" id="IPR043129">
    <property type="entry name" value="ATPase_NBD"/>
</dbReference>
<proteinExistence type="predicted"/>
<dbReference type="PIRSF" id="PIRSF019169">
    <property type="entry name" value="PilM"/>
    <property type="match status" value="1"/>
</dbReference>
<dbReference type="PANTHER" id="PTHR32432:SF3">
    <property type="entry name" value="ETHANOLAMINE UTILIZATION PROTEIN EUTJ"/>
    <property type="match status" value="1"/>
</dbReference>
<name>A0A1F6BU14_9BACT</name>
<evidence type="ECO:0008006" key="3">
    <source>
        <dbReference type="Google" id="ProtNLM"/>
    </source>
</evidence>
<protein>
    <recommendedName>
        <fullName evidence="3">SHS2 domain-containing protein</fullName>
    </recommendedName>
</protein>
<dbReference type="PANTHER" id="PTHR32432">
    <property type="entry name" value="CELL DIVISION PROTEIN FTSA-RELATED"/>
    <property type="match status" value="1"/>
</dbReference>
<dbReference type="AlphaFoldDB" id="A0A1F6BU14"/>
<dbReference type="Pfam" id="PF11104">
    <property type="entry name" value="PilM_2"/>
    <property type="match status" value="1"/>
</dbReference>
<reference evidence="1 2" key="1">
    <citation type="journal article" date="2016" name="Nat. Commun.">
        <title>Thousands of microbial genomes shed light on interconnected biogeochemical processes in an aquifer system.</title>
        <authorList>
            <person name="Anantharaman K."/>
            <person name="Brown C.T."/>
            <person name="Hug L.A."/>
            <person name="Sharon I."/>
            <person name="Castelle C.J."/>
            <person name="Probst A.J."/>
            <person name="Thomas B.C."/>
            <person name="Singh A."/>
            <person name="Wilkins M.J."/>
            <person name="Karaoz U."/>
            <person name="Brodie E.L."/>
            <person name="Williams K.H."/>
            <person name="Hubbard S.S."/>
            <person name="Banfield J.F."/>
        </authorList>
    </citation>
    <scope>NUCLEOTIDE SEQUENCE [LARGE SCALE GENOMIC DNA]</scope>
</reference>
<dbReference type="Gene3D" id="3.30.420.40">
    <property type="match status" value="2"/>
</dbReference>
<dbReference type="InterPro" id="IPR050696">
    <property type="entry name" value="FtsA/MreB"/>
</dbReference>
<organism evidence="1 2">
    <name type="scientific">Candidatus Jorgensenbacteria bacterium RIFCSPLOWO2_01_FULL_45_25b</name>
    <dbReference type="NCBI Taxonomy" id="1798471"/>
    <lineage>
        <taxon>Bacteria</taxon>
        <taxon>Candidatus Joergenseniibacteriota</taxon>
    </lineage>
</organism>
<dbReference type="EMBL" id="MFKK01000027">
    <property type="protein sequence ID" value="OGG40400.1"/>
    <property type="molecule type" value="Genomic_DNA"/>
</dbReference>
<dbReference type="InterPro" id="IPR005883">
    <property type="entry name" value="PilM"/>
</dbReference>
<accession>A0A1F6BU14</accession>
<dbReference type="Proteomes" id="UP000176996">
    <property type="component" value="Unassembled WGS sequence"/>
</dbReference>
<comment type="caution">
    <text evidence="1">The sequence shown here is derived from an EMBL/GenBank/DDBJ whole genome shotgun (WGS) entry which is preliminary data.</text>
</comment>
<dbReference type="Gene3D" id="3.30.1490.300">
    <property type="match status" value="1"/>
</dbReference>
<evidence type="ECO:0000313" key="2">
    <source>
        <dbReference type="Proteomes" id="UP000176996"/>
    </source>
</evidence>
<dbReference type="STRING" id="1798471.A3A21_03215"/>